<name>A0A7X3JZR4_9BACL</name>
<dbReference type="Gene3D" id="3.20.20.70">
    <property type="entry name" value="Aldolase class I"/>
    <property type="match status" value="1"/>
</dbReference>
<keyword evidence="1" id="KW-0456">Lyase</keyword>
<dbReference type="AlphaFoldDB" id="A0A7X3JZR4"/>
<dbReference type="RefSeq" id="WP_157335673.1">
    <property type="nucleotide sequence ID" value="NZ_RHLK01000005.1"/>
</dbReference>
<dbReference type="Pfam" id="PF07071">
    <property type="entry name" value="KDGP_aldolase"/>
    <property type="match status" value="1"/>
</dbReference>
<sequence length="240" mass="25059">MSQQPTIKLNVLAKTAENAKQIVDAAEGRVYVGLMVKNFASVDEAVQTVDEFQQAGVPVSVGLGAGDPAMWSKVVDVSIRTKPAHVNQVFPAAGYTLGAMRAAGSPDTLVNALITPSGTAGQVRIATGPTSAQFENDTVSCEAAAAMLAEIGIHSVKFYPIGGVDHLDELAAMVKASVAQGIKIFEPTGGIDIDTIGRVVEVCAENGAEIIIPHVYTSIIDKATGLTRIEDVKELMRAIS</sequence>
<dbReference type="Proteomes" id="UP000490800">
    <property type="component" value="Unassembled WGS sequence"/>
</dbReference>
<dbReference type="NCBIfam" id="TIGR03581">
    <property type="entry name" value="EF_0839"/>
    <property type="match status" value="1"/>
</dbReference>
<proteinExistence type="predicted"/>
<dbReference type="GO" id="GO:0016829">
    <property type="term" value="F:lyase activity"/>
    <property type="evidence" value="ECO:0007669"/>
    <property type="project" value="UniProtKB-KW"/>
</dbReference>
<gene>
    <name evidence="1" type="ORF">EDM21_11900</name>
</gene>
<accession>A0A7X3JZR4</accession>
<dbReference type="InterPro" id="IPR010763">
    <property type="entry name" value="DgaF"/>
</dbReference>
<dbReference type="EMBL" id="RHLK01000005">
    <property type="protein sequence ID" value="MVP00216.1"/>
    <property type="molecule type" value="Genomic_DNA"/>
</dbReference>
<dbReference type="InterPro" id="IPR013785">
    <property type="entry name" value="Aldolase_TIM"/>
</dbReference>
<protein>
    <submittedName>
        <fullName evidence="1">Oxo-acid lyase</fullName>
    </submittedName>
</protein>
<dbReference type="OrthoDB" id="6580179at2"/>
<keyword evidence="2" id="KW-1185">Reference proteome</keyword>
<comment type="caution">
    <text evidence="1">The sequence shown here is derived from an EMBL/GenBank/DDBJ whole genome shotgun (WGS) entry which is preliminary data.</text>
</comment>
<evidence type="ECO:0000313" key="2">
    <source>
        <dbReference type="Proteomes" id="UP000490800"/>
    </source>
</evidence>
<reference evidence="1 2" key="1">
    <citation type="journal article" date="2019" name="Microorganisms">
        <title>Paenibacillus lutrae sp. nov., A Chitinolytic Species Isolated from A River Otter in Castril Natural Park, Granada, Spain.</title>
        <authorList>
            <person name="Rodriguez M."/>
            <person name="Reina J.C."/>
            <person name="Bejar V."/>
            <person name="Llamas I."/>
        </authorList>
    </citation>
    <scope>NUCLEOTIDE SEQUENCE [LARGE SCALE GENOMIC DNA]</scope>
    <source>
        <strain evidence="1 2">N10</strain>
    </source>
</reference>
<organism evidence="1 2">
    <name type="scientific">Paenibacillus lutrae</name>
    <dbReference type="NCBI Taxonomy" id="2078573"/>
    <lineage>
        <taxon>Bacteria</taxon>
        <taxon>Bacillati</taxon>
        <taxon>Bacillota</taxon>
        <taxon>Bacilli</taxon>
        <taxon>Bacillales</taxon>
        <taxon>Paenibacillaceae</taxon>
        <taxon>Paenibacillus</taxon>
    </lineage>
</organism>
<evidence type="ECO:0000313" key="1">
    <source>
        <dbReference type="EMBL" id="MVP00216.1"/>
    </source>
</evidence>